<dbReference type="GeneID" id="93613768"/>
<keyword evidence="2" id="KW-1185">Reference proteome</keyword>
<evidence type="ECO:0000313" key="2">
    <source>
        <dbReference type="Proteomes" id="UP000009138"/>
    </source>
</evidence>
<dbReference type="RefSeq" id="XP_067517488.1">
    <property type="nucleotide sequence ID" value="XM_067661387.1"/>
</dbReference>
<evidence type="ECO:0000313" key="1">
    <source>
        <dbReference type="EMBL" id="EIE82092.1"/>
    </source>
</evidence>
<organism evidence="1 2">
    <name type="scientific">Rhizopus delemar (strain RA 99-880 / ATCC MYA-4621 / FGSC 9543 / NRRL 43880)</name>
    <name type="common">Mucormycosis agent</name>
    <name type="synonym">Rhizopus arrhizus var. delemar</name>
    <dbReference type="NCBI Taxonomy" id="246409"/>
    <lineage>
        <taxon>Eukaryota</taxon>
        <taxon>Fungi</taxon>
        <taxon>Fungi incertae sedis</taxon>
        <taxon>Mucoromycota</taxon>
        <taxon>Mucoromycotina</taxon>
        <taxon>Mucoromycetes</taxon>
        <taxon>Mucorales</taxon>
        <taxon>Mucorineae</taxon>
        <taxon>Rhizopodaceae</taxon>
        <taxon>Rhizopus</taxon>
    </lineage>
</organism>
<dbReference type="EMBL" id="CH476736">
    <property type="protein sequence ID" value="EIE82092.1"/>
    <property type="molecule type" value="Genomic_DNA"/>
</dbReference>
<proteinExistence type="predicted"/>
<name>I1C0W2_RHIO9</name>
<accession>I1C0W2</accession>
<dbReference type="InParanoid" id="I1C0W2"/>
<gene>
    <name evidence="1" type="ORF">RO3G_06797</name>
</gene>
<protein>
    <submittedName>
        <fullName evidence="1">Uncharacterized protein</fullName>
    </submittedName>
</protein>
<dbReference type="Proteomes" id="UP000009138">
    <property type="component" value="Unassembled WGS sequence"/>
</dbReference>
<dbReference type="AlphaFoldDB" id="I1C0W2"/>
<sequence>MNTLAVHDGVSFSKACQWCVLDHCRAEKYHAAEYLVDIIKVMKDYINPYYIASTTVICS</sequence>
<dbReference type="VEuPathDB" id="FungiDB:RO3G_06797"/>
<reference evidence="1 2" key="1">
    <citation type="journal article" date="2009" name="PLoS Genet.">
        <title>Genomic analysis of the basal lineage fungus Rhizopus oryzae reveals a whole-genome duplication.</title>
        <authorList>
            <person name="Ma L.-J."/>
            <person name="Ibrahim A.S."/>
            <person name="Skory C."/>
            <person name="Grabherr M.G."/>
            <person name="Burger G."/>
            <person name="Butler M."/>
            <person name="Elias M."/>
            <person name="Idnurm A."/>
            <person name="Lang B.F."/>
            <person name="Sone T."/>
            <person name="Abe A."/>
            <person name="Calvo S.E."/>
            <person name="Corrochano L.M."/>
            <person name="Engels R."/>
            <person name="Fu J."/>
            <person name="Hansberg W."/>
            <person name="Kim J.-M."/>
            <person name="Kodira C.D."/>
            <person name="Koehrsen M.J."/>
            <person name="Liu B."/>
            <person name="Miranda-Saavedra D."/>
            <person name="O'Leary S."/>
            <person name="Ortiz-Castellanos L."/>
            <person name="Poulter R."/>
            <person name="Rodriguez-Romero J."/>
            <person name="Ruiz-Herrera J."/>
            <person name="Shen Y.-Q."/>
            <person name="Zeng Q."/>
            <person name="Galagan J."/>
            <person name="Birren B.W."/>
            <person name="Cuomo C.A."/>
            <person name="Wickes B.L."/>
        </authorList>
    </citation>
    <scope>NUCLEOTIDE SEQUENCE [LARGE SCALE GENOMIC DNA]</scope>
    <source>
        <strain evidence="2">RA 99-880 / ATCC MYA-4621 / FGSC 9543 / NRRL 43880</strain>
    </source>
</reference>